<gene>
    <name evidence="2" type="ORF">CEXT_720191</name>
</gene>
<proteinExistence type="predicted"/>
<keyword evidence="3" id="KW-1185">Reference proteome</keyword>
<evidence type="ECO:0000256" key="1">
    <source>
        <dbReference type="SAM" id="MobiDB-lite"/>
    </source>
</evidence>
<name>A0AAV4T241_CAEEX</name>
<dbReference type="AlphaFoldDB" id="A0AAV4T241"/>
<accession>A0AAV4T241</accession>
<dbReference type="Proteomes" id="UP001054945">
    <property type="component" value="Unassembled WGS sequence"/>
</dbReference>
<organism evidence="2 3">
    <name type="scientific">Caerostris extrusa</name>
    <name type="common">Bark spider</name>
    <name type="synonym">Caerostris bankana</name>
    <dbReference type="NCBI Taxonomy" id="172846"/>
    <lineage>
        <taxon>Eukaryota</taxon>
        <taxon>Metazoa</taxon>
        <taxon>Ecdysozoa</taxon>
        <taxon>Arthropoda</taxon>
        <taxon>Chelicerata</taxon>
        <taxon>Arachnida</taxon>
        <taxon>Araneae</taxon>
        <taxon>Araneomorphae</taxon>
        <taxon>Entelegynae</taxon>
        <taxon>Araneoidea</taxon>
        <taxon>Araneidae</taxon>
        <taxon>Caerostris</taxon>
    </lineage>
</organism>
<dbReference type="EMBL" id="BPLR01010361">
    <property type="protein sequence ID" value="GIY38825.1"/>
    <property type="molecule type" value="Genomic_DNA"/>
</dbReference>
<evidence type="ECO:0000313" key="2">
    <source>
        <dbReference type="EMBL" id="GIY38825.1"/>
    </source>
</evidence>
<feature type="region of interest" description="Disordered" evidence="1">
    <location>
        <begin position="27"/>
        <end position="74"/>
    </location>
</feature>
<reference evidence="2 3" key="1">
    <citation type="submission" date="2021-06" db="EMBL/GenBank/DDBJ databases">
        <title>Caerostris extrusa draft genome.</title>
        <authorList>
            <person name="Kono N."/>
            <person name="Arakawa K."/>
        </authorList>
    </citation>
    <scope>NUCLEOTIDE SEQUENCE [LARGE SCALE GENOMIC DNA]</scope>
</reference>
<sequence length="146" mass="15982">MASPCCISNNSACSVVSRVAQWKRAGPITQRSGVGAASTNGTTQVSPYQLVNNRQGKRPQPQSKPPVNETGGPIESYCSQLLFRIVTRTYKWYWGPSCEGLQGAGKKVSEENKVPRRGLNGAEEGYLLEIFACYPTLEERPAFKIV</sequence>
<evidence type="ECO:0000313" key="3">
    <source>
        <dbReference type="Proteomes" id="UP001054945"/>
    </source>
</evidence>
<comment type="caution">
    <text evidence="2">The sequence shown here is derived from an EMBL/GenBank/DDBJ whole genome shotgun (WGS) entry which is preliminary data.</text>
</comment>
<feature type="compositionally biased region" description="Polar residues" evidence="1">
    <location>
        <begin position="29"/>
        <end position="54"/>
    </location>
</feature>
<protein>
    <submittedName>
        <fullName evidence="2">Uncharacterized protein</fullName>
    </submittedName>
</protein>